<dbReference type="Proteomes" id="UP000269221">
    <property type="component" value="Unassembled WGS sequence"/>
</dbReference>
<sequence length="322" mass="35849">MVHVETVTSGVPRGSVLGLMLLNIFVRVTGSGIKGTLSKFTASTRLCGAVDSLEGRDGIQRDLDRSESWASANLMGGNRRQILPYLPNLASNGLLIFRGQTAMDTKSKFLPGGGAQVAEKKGDICISDDDDDDDDGDDDDDYYYSSYYYSYYYYSYYYYSFYCKYLLGSDQNPGINYKLHIPATYTLKSDGLTCEIFSLEVQFSTLTPWGYRDLWEWSEQGRKRLNEQKSLNSIHVTSRRNGAAHGTERLSPPHSTGSSCATVGTKPGTPRMRMDTLCDKEAGDKLDPCELPLDHPDKVSLDSSGVPTMHRNSKQFIDPFNA</sequence>
<dbReference type="EMBL" id="QRBI01000125">
    <property type="protein sequence ID" value="RMC04452.1"/>
    <property type="molecule type" value="Genomic_DNA"/>
</dbReference>
<evidence type="ECO:0000313" key="3">
    <source>
        <dbReference type="Proteomes" id="UP000269221"/>
    </source>
</evidence>
<feature type="compositionally biased region" description="Polar residues" evidence="1">
    <location>
        <begin position="253"/>
        <end position="262"/>
    </location>
</feature>
<accession>A0A3M0JTX8</accession>
<evidence type="ECO:0000256" key="1">
    <source>
        <dbReference type="SAM" id="MobiDB-lite"/>
    </source>
</evidence>
<dbReference type="AlphaFoldDB" id="A0A3M0JTX8"/>
<comment type="caution">
    <text evidence="2">The sequence shown here is derived from an EMBL/GenBank/DDBJ whole genome shotgun (WGS) entry which is preliminary data.</text>
</comment>
<feature type="region of interest" description="Disordered" evidence="1">
    <location>
        <begin position="228"/>
        <end position="272"/>
    </location>
</feature>
<proteinExistence type="predicted"/>
<feature type="region of interest" description="Disordered" evidence="1">
    <location>
        <begin position="289"/>
        <end position="322"/>
    </location>
</feature>
<name>A0A3M0JTX8_HIRRU</name>
<feature type="compositionally biased region" description="Polar residues" evidence="1">
    <location>
        <begin position="228"/>
        <end position="240"/>
    </location>
</feature>
<reference evidence="2 3" key="1">
    <citation type="submission" date="2018-07" db="EMBL/GenBank/DDBJ databases">
        <title>A high quality draft genome assembly of the barn swallow (H. rustica rustica).</title>
        <authorList>
            <person name="Formenti G."/>
            <person name="Chiara M."/>
            <person name="Poveda L."/>
            <person name="Francoijs K.-J."/>
            <person name="Bonisoli-Alquati A."/>
            <person name="Canova L."/>
            <person name="Gianfranceschi L."/>
            <person name="Horner D.S."/>
            <person name="Saino N."/>
        </authorList>
    </citation>
    <scope>NUCLEOTIDE SEQUENCE [LARGE SCALE GENOMIC DNA]</scope>
    <source>
        <strain evidence="2">Chelidonia</strain>
        <tissue evidence="2">Blood</tissue>
    </source>
</reference>
<evidence type="ECO:0000313" key="2">
    <source>
        <dbReference type="EMBL" id="RMC04452.1"/>
    </source>
</evidence>
<feature type="compositionally biased region" description="Basic and acidic residues" evidence="1">
    <location>
        <begin position="289"/>
        <end position="300"/>
    </location>
</feature>
<keyword evidence="3" id="KW-1185">Reference proteome</keyword>
<gene>
    <name evidence="2" type="ORF">DUI87_18895</name>
</gene>
<protein>
    <submittedName>
        <fullName evidence="2">Uncharacterized protein</fullName>
    </submittedName>
</protein>
<organism evidence="2 3">
    <name type="scientific">Hirundo rustica rustica</name>
    <dbReference type="NCBI Taxonomy" id="333673"/>
    <lineage>
        <taxon>Eukaryota</taxon>
        <taxon>Metazoa</taxon>
        <taxon>Chordata</taxon>
        <taxon>Craniata</taxon>
        <taxon>Vertebrata</taxon>
        <taxon>Euteleostomi</taxon>
        <taxon>Archelosauria</taxon>
        <taxon>Archosauria</taxon>
        <taxon>Dinosauria</taxon>
        <taxon>Saurischia</taxon>
        <taxon>Theropoda</taxon>
        <taxon>Coelurosauria</taxon>
        <taxon>Aves</taxon>
        <taxon>Neognathae</taxon>
        <taxon>Neoaves</taxon>
        <taxon>Telluraves</taxon>
        <taxon>Australaves</taxon>
        <taxon>Passeriformes</taxon>
        <taxon>Sylvioidea</taxon>
        <taxon>Hirundinidae</taxon>
        <taxon>Hirundo</taxon>
    </lineage>
</organism>
<dbReference type="OrthoDB" id="416454at2759"/>